<protein>
    <submittedName>
        <fullName evidence="2">Uncharacterized protein</fullName>
    </submittedName>
</protein>
<keyword evidence="3" id="KW-1185">Reference proteome</keyword>
<feature type="signal peptide" evidence="1">
    <location>
        <begin position="1"/>
        <end position="16"/>
    </location>
</feature>
<name>A0A0D3JUQ3_EMIH1</name>
<organism evidence="2 3">
    <name type="scientific">Emiliania huxleyi (strain CCMP1516)</name>
    <dbReference type="NCBI Taxonomy" id="280463"/>
    <lineage>
        <taxon>Eukaryota</taxon>
        <taxon>Haptista</taxon>
        <taxon>Haptophyta</taxon>
        <taxon>Prymnesiophyceae</taxon>
        <taxon>Isochrysidales</taxon>
        <taxon>Noelaerhabdaceae</taxon>
        <taxon>Emiliania</taxon>
    </lineage>
</organism>
<dbReference type="PaxDb" id="2903-EOD27238"/>
<dbReference type="RefSeq" id="XP_005779667.1">
    <property type="nucleotide sequence ID" value="XM_005779610.1"/>
</dbReference>
<dbReference type="GeneID" id="17272784"/>
<evidence type="ECO:0000313" key="2">
    <source>
        <dbReference type="EnsemblProtists" id="EOD27238"/>
    </source>
</evidence>
<evidence type="ECO:0000313" key="3">
    <source>
        <dbReference type="Proteomes" id="UP000013827"/>
    </source>
</evidence>
<proteinExistence type="predicted"/>
<dbReference type="eggNOG" id="ENOG502SE0Z">
    <property type="taxonomic scope" value="Eukaryota"/>
</dbReference>
<evidence type="ECO:0000256" key="1">
    <source>
        <dbReference type="SAM" id="SignalP"/>
    </source>
</evidence>
<accession>A0A0D3JUQ3</accession>
<dbReference type="Proteomes" id="UP000013827">
    <property type="component" value="Unassembled WGS sequence"/>
</dbReference>
<dbReference type="EnsemblProtists" id="EOD27238">
    <property type="protein sequence ID" value="EOD27238"/>
    <property type="gene ID" value="EMIHUDRAFT_205238"/>
</dbReference>
<sequence length="285" mass="29614">MLLAATGGAFVVAAAAAPRAAVGWCGEAVPSWAFFVKWDDGRVPFEWEGAKGEAYCRVVGDRAREAKAGVPPILLVGTPGLGYDYLENLEALTVSDRRVVEVVFAGTNGAASAPLLTADACAAQLGAVVRSLGVQKADTCQTASASCVSEAAAAAADGVLLPPLLDRNGDGDSDRLASGGEADIVDRCVNVCNCRRRGRMSSASCYKKETAVVGGAALVGASGHLPFVEQKEEFLTQLLKFADLQSTLREATSAESPLRSAGAERDCSAYKTEAARKYCQTSTRS</sequence>
<dbReference type="HOGENOM" id="CLU_978053_0_0_1"/>
<keyword evidence="1" id="KW-0732">Signal</keyword>
<feature type="chain" id="PRO_5044216219" evidence="1">
    <location>
        <begin position="17"/>
        <end position="285"/>
    </location>
</feature>
<reference evidence="2" key="2">
    <citation type="submission" date="2024-10" db="UniProtKB">
        <authorList>
            <consortium name="EnsemblProtists"/>
        </authorList>
    </citation>
    <scope>IDENTIFICATION</scope>
</reference>
<dbReference type="AlphaFoldDB" id="A0A0D3JUQ3"/>
<dbReference type="KEGG" id="ehx:EMIHUDRAFT_205238"/>
<reference evidence="3" key="1">
    <citation type="journal article" date="2013" name="Nature">
        <title>Pan genome of the phytoplankton Emiliania underpins its global distribution.</title>
        <authorList>
            <person name="Read B.A."/>
            <person name="Kegel J."/>
            <person name="Klute M.J."/>
            <person name="Kuo A."/>
            <person name="Lefebvre S.C."/>
            <person name="Maumus F."/>
            <person name="Mayer C."/>
            <person name="Miller J."/>
            <person name="Monier A."/>
            <person name="Salamov A."/>
            <person name="Young J."/>
            <person name="Aguilar M."/>
            <person name="Claverie J.M."/>
            <person name="Frickenhaus S."/>
            <person name="Gonzalez K."/>
            <person name="Herman E.K."/>
            <person name="Lin Y.C."/>
            <person name="Napier J."/>
            <person name="Ogata H."/>
            <person name="Sarno A.F."/>
            <person name="Shmutz J."/>
            <person name="Schroeder D."/>
            <person name="de Vargas C."/>
            <person name="Verret F."/>
            <person name="von Dassow P."/>
            <person name="Valentin K."/>
            <person name="Van de Peer Y."/>
            <person name="Wheeler G."/>
            <person name="Dacks J.B."/>
            <person name="Delwiche C.F."/>
            <person name="Dyhrman S.T."/>
            <person name="Glockner G."/>
            <person name="John U."/>
            <person name="Richards T."/>
            <person name="Worden A.Z."/>
            <person name="Zhang X."/>
            <person name="Grigoriev I.V."/>
            <person name="Allen A.E."/>
            <person name="Bidle K."/>
            <person name="Borodovsky M."/>
            <person name="Bowler C."/>
            <person name="Brownlee C."/>
            <person name="Cock J.M."/>
            <person name="Elias M."/>
            <person name="Gladyshev V.N."/>
            <person name="Groth M."/>
            <person name="Guda C."/>
            <person name="Hadaegh A."/>
            <person name="Iglesias-Rodriguez M.D."/>
            <person name="Jenkins J."/>
            <person name="Jones B.M."/>
            <person name="Lawson T."/>
            <person name="Leese F."/>
            <person name="Lindquist E."/>
            <person name="Lobanov A."/>
            <person name="Lomsadze A."/>
            <person name="Malik S.B."/>
            <person name="Marsh M.E."/>
            <person name="Mackinder L."/>
            <person name="Mock T."/>
            <person name="Mueller-Roeber B."/>
            <person name="Pagarete A."/>
            <person name="Parker M."/>
            <person name="Probert I."/>
            <person name="Quesneville H."/>
            <person name="Raines C."/>
            <person name="Rensing S.A."/>
            <person name="Riano-Pachon D.M."/>
            <person name="Richier S."/>
            <person name="Rokitta S."/>
            <person name="Shiraiwa Y."/>
            <person name="Soanes D.M."/>
            <person name="van der Giezen M."/>
            <person name="Wahlund T.M."/>
            <person name="Williams B."/>
            <person name="Wilson W."/>
            <person name="Wolfe G."/>
            <person name="Wurch L.L."/>
        </authorList>
    </citation>
    <scope>NUCLEOTIDE SEQUENCE</scope>
</reference>